<evidence type="ECO:0000256" key="1">
    <source>
        <dbReference type="SAM" id="Phobius"/>
    </source>
</evidence>
<dbReference type="EMBL" id="JAACJM010000282">
    <property type="protein sequence ID" value="KAF5333869.1"/>
    <property type="molecule type" value="Genomic_DNA"/>
</dbReference>
<name>A0A8H5FEI9_9AGAR</name>
<accession>A0A8H5FEI9</accession>
<dbReference type="Proteomes" id="UP000559256">
    <property type="component" value="Unassembled WGS sequence"/>
</dbReference>
<keyword evidence="1" id="KW-0472">Membrane</keyword>
<evidence type="ECO:0000313" key="3">
    <source>
        <dbReference type="Proteomes" id="UP000559256"/>
    </source>
</evidence>
<feature type="transmembrane region" description="Helical" evidence="1">
    <location>
        <begin position="44"/>
        <end position="62"/>
    </location>
</feature>
<proteinExistence type="predicted"/>
<keyword evidence="3" id="KW-1185">Reference proteome</keyword>
<keyword evidence="1" id="KW-0812">Transmembrane</keyword>
<organism evidence="2 3">
    <name type="scientific">Tetrapyrgos nigripes</name>
    <dbReference type="NCBI Taxonomy" id="182062"/>
    <lineage>
        <taxon>Eukaryota</taxon>
        <taxon>Fungi</taxon>
        <taxon>Dikarya</taxon>
        <taxon>Basidiomycota</taxon>
        <taxon>Agaricomycotina</taxon>
        <taxon>Agaricomycetes</taxon>
        <taxon>Agaricomycetidae</taxon>
        <taxon>Agaricales</taxon>
        <taxon>Marasmiineae</taxon>
        <taxon>Marasmiaceae</taxon>
        <taxon>Tetrapyrgos</taxon>
    </lineage>
</organism>
<sequence length="169" mass="18921">MPHNNPEGKNGYKNRRKIGDPEMRDMIYPPRISPVFESGLSTPVSIYICFLVFLYSFLLLYLSSSSISRHKAFWGIKAGGATTRSMDDVEKRQLVLYQMAKDPEGRKGPRTIRKDILAETGVLLTRDFVAAEMRAQDPEGFLKRDCALTAEKAQASKSDNAPNGSKTCQ</sequence>
<comment type="caution">
    <text evidence="2">The sequence shown here is derived from an EMBL/GenBank/DDBJ whole genome shotgun (WGS) entry which is preliminary data.</text>
</comment>
<evidence type="ECO:0000313" key="2">
    <source>
        <dbReference type="EMBL" id="KAF5333869.1"/>
    </source>
</evidence>
<dbReference type="AlphaFoldDB" id="A0A8H5FEI9"/>
<gene>
    <name evidence="2" type="ORF">D9758_017109</name>
</gene>
<dbReference type="OrthoDB" id="5392716at2759"/>
<reference evidence="2 3" key="1">
    <citation type="journal article" date="2020" name="ISME J.">
        <title>Uncovering the hidden diversity of litter-decomposition mechanisms in mushroom-forming fungi.</title>
        <authorList>
            <person name="Floudas D."/>
            <person name="Bentzer J."/>
            <person name="Ahren D."/>
            <person name="Johansson T."/>
            <person name="Persson P."/>
            <person name="Tunlid A."/>
        </authorList>
    </citation>
    <scope>NUCLEOTIDE SEQUENCE [LARGE SCALE GENOMIC DNA]</scope>
    <source>
        <strain evidence="2 3">CBS 291.85</strain>
    </source>
</reference>
<keyword evidence="1" id="KW-1133">Transmembrane helix</keyword>
<protein>
    <submittedName>
        <fullName evidence="2">Uncharacterized protein</fullName>
    </submittedName>
</protein>